<organism evidence="2">
    <name type="scientific">uncultured virus</name>
    <dbReference type="NCBI Taxonomy" id="340016"/>
    <lineage>
        <taxon>Viruses</taxon>
        <taxon>environmental samples</taxon>
    </lineage>
</organism>
<keyword evidence="1" id="KW-0472">Membrane</keyword>
<feature type="transmembrane region" description="Helical" evidence="1">
    <location>
        <begin position="118"/>
        <end position="136"/>
    </location>
</feature>
<evidence type="ECO:0000256" key="1">
    <source>
        <dbReference type="SAM" id="Phobius"/>
    </source>
</evidence>
<proteinExistence type="predicted"/>
<evidence type="ECO:0000313" key="2">
    <source>
        <dbReference type="EMBL" id="ASF00171.1"/>
    </source>
</evidence>
<dbReference type="EMBL" id="KY052816">
    <property type="protein sequence ID" value="ASF00171.1"/>
    <property type="molecule type" value="Genomic_DNA"/>
</dbReference>
<keyword evidence="1" id="KW-1133">Transmembrane helix</keyword>
<reference evidence="2" key="1">
    <citation type="submission" date="2016-10" db="EMBL/GenBank/DDBJ databases">
        <authorList>
            <person name="Varghese N."/>
        </authorList>
    </citation>
    <scope>NUCLEOTIDE SEQUENCE</scope>
</reference>
<keyword evidence="1" id="KW-0812">Transmembrane</keyword>
<evidence type="ECO:0008006" key="3">
    <source>
        <dbReference type="Google" id="ProtNLM"/>
    </source>
</evidence>
<protein>
    <recommendedName>
        <fullName evidence="3">TMhelix containing protein</fullName>
    </recommendedName>
</protein>
<feature type="transmembrane region" description="Helical" evidence="1">
    <location>
        <begin position="88"/>
        <end position="106"/>
    </location>
</feature>
<name>A0A218MLN8_9VIRU</name>
<accession>A0A218MLN8</accession>
<reference evidence="2" key="2">
    <citation type="journal article" date="2017" name="Nat. Commun.">
        <title>Single-virus genomics reveals hidden cosmopolitan and abundant viruses.</title>
        <authorList>
            <person name="Martinez-Hernandez F."/>
            <person name="Fornas O."/>
            <person name="Lluesma Gomez M."/>
            <person name="Bolduc B."/>
            <person name="de la Cruz Pena M.J."/>
            <person name="Martinez J.M."/>
            <person name="Anton J."/>
            <person name="Gasol J.M."/>
            <person name="Rosselli R."/>
            <person name="Rodriguez-Valera F."/>
            <person name="Sullivan M.B."/>
            <person name="Acinas S.G."/>
            <person name="Martinez-Garcia M."/>
        </authorList>
    </citation>
    <scope>NUCLEOTIDE SEQUENCE</scope>
</reference>
<sequence length="148" mass="16470">MKKSFNETKIGAFLSSKAPKVLQALGDVLPNQGTLGVVKNLISSDNKIKAIDKEQAMKLIEQDIAEMKEVSSRWRADMKSDSWLSKNTRPLALVFLTASAVFMMAVDSFHLQFDVDEAWIGLLKTLLVTVYVAYFGSRGAEKITKINK</sequence>